<proteinExistence type="inferred from homology"/>
<dbReference type="EMBL" id="JOJR01000226">
    <property type="protein sequence ID" value="RCN41671.1"/>
    <property type="molecule type" value="Genomic_DNA"/>
</dbReference>
<evidence type="ECO:0000256" key="18">
    <source>
        <dbReference type="ARBA" id="ARBA00071021"/>
    </source>
</evidence>
<evidence type="ECO:0000256" key="14">
    <source>
        <dbReference type="ARBA" id="ARBA00040243"/>
    </source>
</evidence>
<dbReference type="NCBIfam" id="NF006133">
    <property type="entry name" value="PRK08278.1"/>
    <property type="match status" value="1"/>
</dbReference>
<dbReference type="FunFam" id="1.10.12.10:FF:000004">
    <property type="entry name" value="Delta3,5-delta2,4-dienoyl-CoA isomerase"/>
    <property type="match status" value="1"/>
</dbReference>
<dbReference type="GO" id="GO:0016853">
    <property type="term" value="F:isomerase activity"/>
    <property type="evidence" value="ECO:0007669"/>
    <property type="project" value="UniProtKB-KW"/>
</dbReference>
<dbReference type="InterPro" id="IPR029045">
    <property type="entry name" value="ClpP/crotonase-like_dom_sf"/>
</dbReference>
<dbReference type="CDD" id="cd09762">
    <property type="entry name" value="HSDL2_SDR_c"/>
    <property type="match status" value="1"/>
</dbReference>
<dbReference type="InterPro" id="IPR036527">
    <property type="entry name" value="SCP2_sterol-bd_dom_sf"/>
</dbReference>
<dbReference type="AlphaFoldDB" id="A0A368GBC1"/>
<dbReference type="InterPro" id="IPR001753">
    <property type="entry name" value="Enoyl-CoA_hydra/iso"/>
</dbReference>
<dbReference type="Pfam" id="PF00106">
    <property type="entry name" value="adh_short"/>
    <property type="match status" value="1"/>
</dbReference>
<evidence type="ECO:0000256" key="13">
    <source>
        <dbReference type="ARBA" id="ARBA00023235"/>
    </source>
</evidence>
<feature type="domain" description="SCP2" evidence="19">
    <location>
        <begin position="562"/>
        <end position="652"/>
    </location>
</feature>
<reference evidence="20 21" key="1">
    <citation type="submission" date="2014-10" db="EMBL/GenBank/DDBJ databases">
        <title>Draft genome of the hookworm Ancylostoma caninum.</title>
        <authorList>
            <person name="Mitreva M."/>
        </authorList>
    </citation>
    <scope>NUCLEOTIDE SEQUENCE [LARGE SCALE GENOMIC DNA]</scope>
    <source>
        <strain evidence="20 21">Baltimore</strain>
    </source>
</reference>
<keyword evidence="8" id="KW-0007">Acetylation</keyword>
<comment type="catalytic activity">
    <reaction evidence="15">
        <text>(3E,5Z)-octadienoyl-CoA = (2E,4E)-octadienoyl-CoA</text>
        <dbReference type="Rhea" id="RHEA:45244"/>
        <dbReference type="ChEBI" id="CHEBI:62243"/>
        <dbReference type="ChEBI" id="CHEBI:85108"/>
    </reaction>
</comment>
<evidence type="ECO:0000256" key="11">
    <source>
        <dbReference type="ARBA" id="ARBA00023128"/>
    </source>
</evidence>
<dbReference type="InterPro" id="IPR003033">
    <property type="entry name" value="SCP2_sterol-bd_dom"/>
</dbReference>
<comment type="function">
    <text evidence="17">Isomerization of 3-trans,5-cis-dienoyl-CoA to 2-trans,4-trans-dienoyl-CoA.</text>
</comment>
<dbReference type="FunFam" id="3.90.226.10:FF:000024">
    <property type="entry name" value="Delta3,5-delta2,4-dienoyl-CoA isomerase"/>
    <property type="match status" value="1"/>
</dbReference>
<dbReference type="Proteomes" id="UP000252519">
    <property type="component" value="Unassembled WGS sequence"/>
</dbReference>
<keyword evidence="6" id="KW-0276">Fatty acid metabolism</keyword>
<evidence type="ECO:0000256" key="5">
    <source>
        <dbReference type="ARBA" id="ARBA00006484"/>
    </source>
</evidence>
<accession>A0A368GBC1</accession>
<dbReference type="GO" id="GO:0005777">
    <property type="term" value="C:peroxisome"/>
    <property type="evidence" value="ECO:0007669"/>
    <property type="project" value="UniProtKB-SubCell"/>
</dbReference>
<keyword evidence="11" id="KW-0496">Mitochondrion</keyword>
<evidence type="ECO:0000256" key="8">
    <source>
        <dbReference type="ARBA" id="ARBA00022990"/>
    </source>
</evidence>
<dbReference type="Pfam" id="PF00378">
    <property type="entry name" value="ECH_1"/>
    <property type="match status" value="1"/>
</dbReference>
<dbReference type="Pfam" id="PF02036">
    <property type="entry name" value="SCP2"/>
    <property type="match status" value="1"/>
</dbReference>
<dbReference type="Gene3D" id="3.90.226.10">
    <property type="entry name" value="2-enoyl-CoA Hydratase, Chain A, domain 1"/>
    <property type="match status" value="1"/>
</dbReference>
<evidence type="ECO:0000256" key="3">
    <source>
        <dbReference type="ARBA" id="ARBA00005005"/>
    </source>
</evidence>
<keyword evidence="10" id="KW-0443">Lipid metabolism</keyword>
<protein>
    <recommendedName>
        <fullName evidence="18">Delta(3,5)-Delta(2,4)-dienoyl-CoA isomerase, mitochondrial</fullName>
    </recommendedName>
    <alternativeName>
        <fullName evidence="14">Hydroxysteroid dehydrogenase-like protein 2</fullName>
    </alternativeName>
</protein>
<organism evidence="20 21">
    <name type="scientific">Ancylostoma caninum</name>
    <name type="common">Dog hookworm</name>
    <dbReference type="NCBI Taxonomy" id="29170"/>
    <lineage>
        <taxon>Eukaryota</taxon>
        <taxon>Metazoa</taxon>
        <taxon>Ecdysozoa</taxon>
        <taxon>Nematoda</taxon>
        <taxon>Chromadorea</taxon>
        <taxon>Rhabditida</taxon>
        <taxon>Rhabditina</taxon>
        <taxon>Rhabditomorpha</taxon>
        <taxon>Strongyloidea</taxon>
        <taxon>Ancylostomatidae</taxon>
        <taxon>Ancylostomatinae</taxon>
        <taxon>Ancylostoma</taxon>
    </lineage>
</organism>
<evidence type="ECO:0000256" key="9">
    <source>
        <dbReference type="ARBA" id="ARBA00023002"/>
    </source>
</evidence>
<dbReference type="InterPro" id="IPR051935">
    <property type="entry name" value="HSDL2"/>
</dbReference>
<dbReference type="SUPFAM" id="SSF51735">
    <property type="entry name" value="NAD(P)-binding Rossmann-fold domains"/>
    <property type="match status" value="1"/>
</dbReference>
<dbReference type="Gene3D" id="3.40.50.720">
    <property type="entry name" value="NAD(P)-binding Rossmann-like Domain"/>
    <property type="match status" value="1"/>
</dbReference>
<dbReference type="STRING" id="29170.A0A368GBC1"/>
<evidence type="ECO:0000256" key="1">
    <source>
        <dbReference type="ARBA" id="ARBA00004173"/>
    </source>
</evidence>
<evidence type="ECO:0000256" key="17">
    <source>
        <dbReference type="ARBA" id="ARBA00055786"/>
    </source>
</evidence>
<keyword evidence="12" id="KW-0576">Peroxisome</keyword>
<keyword evidence="9" id="KW-0560">Oxidoreductase</keyword>
<evidence type="ECO:0000256" key="12">
    <source>
        <dbReference type="ARBA" id="ARBA00023140"/>
    </source>
</evidence>
<name>A0A368GBC1_ANCCA</name>
<dbReference type="GO" id="GO:0016491">
    <property type="term" value="F:oxidoreductase activity"/>
    <property type="evidence" value="ECO:0007669"/>
    <property type="project" value="UniProtKB-KW"/>
</dbReference>
<dbReference type="PRINTS" id="PR00081">
    <property type="entry name" value="GDHRDH"/>
</dbReference>
<evidence type="ECO:0000313" key="21">
    <source>
        <dbReference type="Proteomes" id="UP000252519"/>
    </source>
</evidence>
<evidence type="ECO:0000256" key="16">
    <source>
        <dbReference type="ARBA" id="ARBA00052809"/>
    </source>
</evidence>
<dbReference type="OrthoDB" id="5327538at2759"/>
<dbReference type="InterPro" id="IPR002347">
    <property type="entry name" value="SDR_fam"/>
</dbReference>
<dbReference type="CDD" id="cd06558">
    <property type="entry name" value="crotonase-like"/>
    <property type="match status" value="1"/>
</dbReference>
<dbReference type="GO" id="GO:0006631">
    <property type="term" value="P:fatty acid metabolic process"/>
    <property type="evidence" value="ECO:0007669"/>
    <property type="project" value="UniProtKB-KW"/>
</dbReference>
<dbReference type="GO" id="GO:0005739">
    <property type="term" value="C:mitochondrion"/>
    <property type="evidence" value="ECO:0007669"/>
    <property type="project" value="UniProtKB-SubCell"/>
</dbReference>
<dbReference type="PANTHER" id="PTHR42808">
    <property type="entry name" value="HYDROXYSTEROID DEHYDROGENASE-LIKE PROTEIN 2"/>
    <property type="match status" value="1"/>
</dbReference>
<comment type="catalytic activity">
    <reaction evidence="16">
        <text>(3E,5Z,8Z,11Z,14Z)-eicosapentaenoyl-CoA = (2E,4E,8Z,11Z,14Z)-eicosapentaenoyl-CoA</text>
        <dbReference type="Rhea" id="RHEA:45224"/>
        <dbReference type="ChEBI" id="CHEBI:85090"/>
        <dbReference type="ChEBI" id="CHEBI:85091"/>
    </reaction>
</comment>
<sequence>MKTTFDKLADDPKCRAIVISGNGKSFCAGIDLQHGMGELVGMLMNDDIDVGRKARMLRRIITTCQDGYTAIETCPKPVIAAIHSHCIGAGVDLITACDIRYASSDAVFNIKEVDIGMAADVGTLNRIQKIVGNDSWTREIAFTSRDVCADEALKFGLISRVFNSEKEVVEEALHLARTIAEKSPIAVQGTKEVLNHARNHTIHESLDFVKTWNMSQLQSSDLRNGAMAAMKATLGATSAPSSCKMFNSGKFFGRTVVITGASRGIGKEIALKLAKDGANIVVAAKTATAHPKLPGTIYTAAEEIEKAGGKALPCVVDVRDEESVKAAVESAVKKFGGIDILINNASAISLTSTEDTPMKRYDLMHSINTRGTFLMSKTCLPYLKQGKNAHILNISPPLLMEPRWFSNHVAYTMAKYGMSMCVLGMHEEFRPYGIAVNALWPLTAIWTSAMEMLSDGSGESGSRKADIMADAAYAMLSKNSREYTGNFAIDEEVLRAEGVRDFKKYAVNPDAPLTADFFIPNIENYPETFLQSPERQKSISSLKQAAVEEDISSVVANMKKLVSKELVDKMSAVYEFTLMGDKQRKITLDLKNGSGSVAENGDDKADVKFTLASTDFAPLFTGKITPTNAFMAKKLKISGDMMKAMKLEGLLKKMNKSKL</sequence>
<comment type="caution">
    <text evidence="20">The sequence shown here is derived from an EMBL/GenBank/DDBJ whole genome shotgun (WGS) entry which is preliminary data.</text>
</comment>
<comment type="similarity">
    <text evidence="4">Belongs to the enoyl-CoA hydratase/isomerase family.</text>
</comment>
<evidence type="ECO:0000259" key="19">
    <source>
        <dbReference type="Pfam" id="PF02036"/>
    </source>
</evidence>
<keyword evidence="21" id="KW-1185">Reference proteome</keyword>
<evidence type="ECO:0000313" key="20">
    <source>
        <dbReference type="EMBL" id="RCN41671.1"/>
    </source>
</evidence>
<dbReference type="SUPFAM" id="SSF55718">
    <property type="entry name" value="SCP-like"/>
    <property type="match status" value="1"/>
</dbReference>
<dbReference type="Gene3D" id="1.10.12.10">
    <property type="entry name" value="Lyase 2-enoyl-coa Hydratase, Chain A, domain 2"/>
    <property type="match status" value="1"/>
</dbReference>
<comment type="pathway">
    <text evidence="3">Lipid metabolism; fatty acid beta-oxidation.</text>
</comment>
<dbReference type="InterPro" id="IPR014748">
    <property type="entry name" value="Enoyl-CoA_hydra_C"/>
</dbReference>
<evidence type="ECO:0000256" key="2">
    <source>
        <dbReference type="ARBA" id="ARBA00004275"/>
    </source>
</evidence>
<dbReference type="PANTHER" id="PTHR42808:SF3">
    <property type="entry name" value="HYDROXYSTEROID DEHYDROGENASE-LIKE PROTEIN 2"/>
    <property type="match status" value="1"/>
</dbReference>
<evidence type="ECO:0000256" key="4">
    <source>
        <dbReference type="ARBA" id="ARBA00005254"/>
    </source>
</evidence>
<dbReference type="SUPFAM" id="SSF52096">
    <property type="entry name" value="ClpP/crotonase"/>
    <property type="match status" value="1"/>
</dbReference>
<keyword evidence="7" id="KW-0521">NADP</keyword>
<dbReference type="FunFam" id="3.40.50.720:FF:000301">
    <property type="entry name" value="Hydroxysteroid dehydrogenase like 2"/>
    <property type="match status" value="1"/>
</dbReference>
<dbReference type="Gene3D" id="3.30.1050.10">
    <property type="entry name" value="SCP2 sterol-binding domain"/>
    <property type="match status" value="1"/>
</dbReference>
<evidence type="ECO:0000256" key="15">
    <source>
        <dbReference type="ARBA" id="ARBA00051408"/>
    </source>
</evidence>
<evidence type="ECO:0000256" key="6">
    <source>
        <dbReference type="ARBA" id="ARBA00022832"/>
    </source>
</evidence>
<keyword evidence="13 20" id="KW-0413">Isomerase</keyword>
<comment type="similarity">
    <text evidence="5">Belongs to the short-chain dehydrogenases/reductases (SDR) family.</text>
</comment>
<evidence type="ECO:0000256" key="10">
    <source>
        <dbReference type="ARBA" id="ARBA00023098"/>
    </source>
</evidence>
<gene>
    <name evidence="20" type="ORF">ANCCAN_12381</name>
</gene>
<comment type="subcellular location">
    <subcellularLocation>
        <location evidence="1">Mitochondrion</location>
    </subcellularLocation>
    <subcellularLocation>
        <location evidence="2">Peroxisome</location>
    </subcellularLocation>
</comment>
<evidence type="ECO:0000256" key="7">
    <source>
        <dbReference type="ARBA" id="ARBA00022857"/>
    </source>
</evidence>
<dbReference type="InterPro" id="IPR036291">
    <property type="entry name" value="NAD(P)-bd_dom_sf"/>
</dbReference>